<dbReference type="RefSeq" id="WP_269041608.1">
    <property type="nucleotide sequence ID" value="NZ_CP114040.1"/>
</dbReference>
<keyword evidence="8" id="KW-1185">Reference proteome</keyword>
<feature type="transmembrane region" description="Helical" evidence="6">
    <location>
        <begin position="37"/>
        <end position="52"/>
    </location>
</feature>
<dbReference type="Pfam" id="PF01594">
    <property type="entry name" value="AI-2E_transport"/>
    <property type="match status" value="1"/>
</dbReference>
<dbReference type="InterPro" id="IPR002549">
    <property type="entry name" value="AI-2E-like"/>
</dbReference>
<reference evidence="7" key="1">
    <citation type="submission" date="2022-11" db="EMBL/GenBank/DDBJ databases">
        <title>Minimal conservation of predation-associated metabolite biosynthetic gene clusters underscores biosynthetic potential of Myxococcota including descriptions for ten novel species: Archangium lansinium sp. nov., Myxococcus landrumus sp. nov., Nannocystis bai.</title>
        <authorList>
            <person name="Ahearne A."/>
            <person name="Stevens C."/>
            <person name="Dowd S."/>
        </authorList>
    </citation>
    <scope>NUCLEOTIDE SEQUENCE</scope>
    <source>
        <strain evidence="7">Fl3</strain>
    </source>
</reference>
<organism evidence="7 8">
    <name type="scientific">Nannocystis punicea</name>
    <dbReference type="NCBI Taxonomy" id="2995304"/>
    <lineage>
        <taxon>Bacteria</taxon>
        <taxon>Pseudomonadati</taxon>
        <taxon>Myxococcota</taxon>
        <taxon>Polyangia</taxon>
        <taxon>Nannocystales</taxon>
        <taxon>Nannocystaceae</taxon>
        <taxon>Nannocystis</taxon>
    </lineage>
</organism>
<accession>A0ABY7HIY4</accession>
<name>A0ABY7HIY4_9BACT</name>
<evidence type="ECO:0000313" key="8">
    <source>
        <dbReference type="Proteomes" id="UP001164459"/>
    </source>
</evidence>
<feature type="transmembrane region" description="Helical" evidence="6">
    <location>
        <begin position="64"/>
        <end position="89"/>
    </location>
</feature>
<dbReference type="PANTHER" id="PTHR21716:SF4">
    <property type="entry name" value="TRANSMEMBRANE PROTEIN 245"/>
    <property type="match status" value="1"/>
</dbReference>
<protein>
    <submittedName>
        <fullName evidence="7">AI-2E family transporter</fullName>
    </submittedName>
</protein>
<dbReference type="PANTHER" id="PTHR21716">
    <property type="entry name" value="TRANSMEMBRANE PROTEIN"/>
    <property type="match status" value="1"/>
</dbReference>
<comment type="subcellular location">
    <subcellularLocation>
        <location evidence="1">Membrane</location>
        <topology evidence="1">Multi-pass membrane protein</topology>
    </subcellularLocation>
</comment>
<keyword evidence="3 6" id="KW-0812">Transmembrane</keyword>
<dbReference type="Proteomes" id="UP001164459">
    <property type="component" value="Chromosome"/>
</dbReference>
<sequence>MTSPLDTREKARWIVLLATLVGALYLCWLMLAPFVDVLLWAAVLALAFEPIYRRLLARTRRPNFSAVVSCLLVVLTFGLPMALVVWMTAREIGPAIAGLQLALAALMDPDSPTTGTAIRWLNERMDVLHIRAEATEYLNTAGRELAARVLAVMQNTAAAVVGSLLALFVMFYLFRDGLTIRDALANAIPLRNAPTRALLLRVREVVAASIYGGVVIAAIQGILGGLAFWVLGVPSALLWGLVMIFMSLIGAFLVWVPAAIYLAVQGAWIKAIVLTVWGTFVIGLIDNFLRPRLVGKRTELHELLIFFAILGGLHLFGFLGIVLGPVVLAVALSLFEAFRHPEVILPPPTMPPLTPPLVRP</sequence>
<feature type="transmembrane region" description="Helical" evidence="6">
    <location>
        <begin position="305"/>
        <end position="335"/>
    </location>
</feature>
<evidence type="ECO:0000256" key="4">
    <source>
        <dbReference type="ARBA" id="ARBA00022989"/>
    </source>
</evidence>
<evidence type="ECO:0000256" key="3">
    <source>
        <dbReference type="ARBA" id="ARBA00022692"/>
    </source>
</evidence>
<evidence type="ECO:0000256" key="1">
    <source>
        <dbReference type="ARBA" id="ARBA00004141"/>
    </source>
</evidence>
<dbReference type="EMBL" id="CP114040">
    <property type="protein sequence ID" value="WAS99247.1"/>
    <property type="molecule type" value="Genomic_DNA"/>
</dbReference>
<comment type="similarity">
    <text evidence="2">Belongs to the autoinducer-2 exporter (AI-2E) (TC 2.A.86) family.</text>
</comment>
<feature type="transmembrane region" description="Helical" evidence="6">
    <location>
        <begin position="237"/>
        <end position="260"/>
    </location>
</feature>
<proteinExistence type="inferred from homology"/>
<feature type="transmembrane region" description="Helical" evidence="6">
    <location>
        <begin position="267"/>
        <end position="285"/>
    </location>
</feature>
<feature type="transmembrane region" description="Helical" evidence="6">
    <location>
        <begin position="12"/>
        <end position="31"/>
    </location>
</feature>
<keyword evidence="4 6" id="KW-1133">Transmembrane helix</keyword>
<gene>
    <name evidence="7" type="ORF">O0S08_24225</name>
</gene>
<feature type="transmembrane region" description="Helical" evidence="6">
    <location>
        <begin position="156"/>
        <end position="174"/>
    </location>
</feature>
<keyword evidence="5 6" id="KW-0472">Membrane</keyword>
<feature type="transmembrane region" description="Helical" evidence="6">
    <location>
        <begin position="205"/>
        <end position="231"/>
    </location>
</feature>
<evidence type="ECO:0000256" key="5">
    <source>
        <dbReference type="ARBA" id="ARBA00023136"/>
    </source>
</evidence>
<evidence type="ECO:0000313" key="7">
    <source>
        <dbReference type="EMBL" id="WAS99247.1"/>
    </source>
</evidence>
<evidence type="ECO:0000256" key="2">
    <source>
        <dbReference type="ARBA" id="ARBA00009773"/>
    </source>
</evidence>
<evidence type="ECO:0000256" key="6">
    <source>
        <dbReference type="SAM" id="Phobius"/>
    </source>
</evidence>